<proteinExistence type="predicted"/>
<evidence type="ECO:0000313" key="1">
    <source>
        <dbReference type="EMBL" id="EYC42469.1"/>
    </source>
</evidence>
<keyword evidence="2" id="KW-1185">Reference proteome</keyword>
<protein>
    <submittedName>
        <fullName evidence="1">Uncharacterized protein</fullName>
    </submittedName>
</protein>
<reference evidence="2" key="1">
    <citation type="journal article" date="2015" name="Nat. Genet.">
        <title>The genome and transcriptome of the zoonotic hookworm Ancylostoma ceylanicum identify infection-specific gene families.</title>
        <authorList>
            <person name="Schwarz E.M."/>
            <person name="Hu Y."/>
            <person name="Antoshechkin I."/>
            <person name="Miller M.M."/>
            <person name="Sternberg P.W."/>
            <person name="Aroian R.V."/>
        </authorList>
    </citation>
    <scope>NUCLEOTIDE SEQUENCE</scope>
    <source>
        <strain evidence="2">HY135</strain>
    </source>
</reference>
<evidence type="ECO:0000313" key="2">
    <source>
        <dbReference type="Proteomes" id="UP000024635"/>
    </source>
</evidence>
<dbReference type="Proteomes" id="UP000024635">
    <property type="component" value="Unassembled WGS sequence"/>
</dbReference>
<organism evidence="1 2">
    <name type="scientific">Ancylostoma ceylanicum</name>
    <dbReference type="NCBI Taxonomy" id="53326"/>
    <lineage>
        <taxon>Eukaryota</taxon>
        <taxon>Metazoa</taxon>
        <taxon>Ecdysozoa</taxon>
        <taxon>Nematoda</taxon>
        <taxon>Chromadorea</taxon>
        <taxon>Rhabditida</taxon>
        <taxon>Rhabditina</taxon>
        <taxon>Rhabditomorpha</taxon>
        <taxon>Strongyloidea</taxon>
        <taxon>Ancylostomatidae</taxon>
        <taxon>Ancylostomatinae</taxon>
        <taxon>Ancylostoma</taxon>
    </lineage>
</organism>
<gene>
    <name evidence="1" type="primary">Acey_s0531.g3036</name>
    <name evidence="1" type="ORF">Y032_0531g3036</name>
</gene>
<name>A0A016WRP0_9BILA</name>
<dbReference type="AlphaFoldDB" id="A0A016WRP0"/>
<sequence length="96" mass="11331">MHRRPARFSRRAVDAGVLLIAFNFGSNRCRWTDLNVPCLSETFPTRFLKRRSGKFSPKSAMSFISRWFMIGKLVNLRVTDSSNFLMFKLRNWQLEI</sequence>
<dbReference type="EMBL" id="JARK01000131">
    <property type="protein sequence ID" value="EYC42469.1"/>
    <property type="molecule type" value="Genomic_DNA"/>
</dbReference>
<accession>A0A016WRP0</accession>
<comment type="caution">
    <text evidence="1">The sequence shown here is derived from an EMBL/GenBank/DDBJ whole genome shotgun (WGS) entry which is preliminary data.</text>
</comment>